<dbReference type="AlphaFoldDB" id="A0A6A6RF08"/>
<name>A0A6A6RF08_9PEZI</name>
<evidence type="ECO:0000313" key="2">
    <source>
        <dbReference type="Proteomes" id="UP000799750"/>
    </source>
</evidence>
<gene>
    <name evidence="1" type="ORF">BU16DRAFT_533545</name>
</gene>
<evidence type="ECO:0000313" key="1">
    <source>
        <dbReference type="EMBL" id="KAF2503299.1"/>
    </source>
</evidence>
<dbReference type="Proteomes" id="UP000799750">
    <property type="component" value="Unassembled WGS sequence"/>
</dbReference>
<dbReference type="EMBL" id="MU004181">
    <property type="protein sequence ID" value="KAF2503299.1"/>
    <property type="molecule type" value="Genomic_DNA"/>
</dbReference>
<reference evidence="1" key="1">
    <citation type="journal article" date="2020" name="Stud. Mycol.">
        <title>101 Dothideomycetes genomes: a test case for predicting lifestyles and emergence of pathogens.</title>
        <authorList>
            <person name="Haridas S."/>
            <person name="Albert R."/>
            <person name="Binder M."/>
            <person name="Bloem J."/>
            <person name="Labutti K."/>
            <person name="Salamov A."/>
            <person name="Andreopoulos B."/>
            <person name="Baker S."/>
            <person name="Barry K."/>
            <person name="Bills G."/>
            <person name="Bluhm B."/>
            <person name="Cannon C."/>
            <person name="Castanera R."/>
            <person name="Culley D."/>
            <person name="Daum C."/>
            <person name="Ezra D."/>
            <person name="Gonzalez J."/>
            <person name="Henrissat B."/>
            <person name="Kuo A."/>
            <person name="Liang C."/>
            <person name="Lipzen A."/>
            <person name="Lutzoni F."/>
            <person name="Magnuson J."/>
            <person name="Mondo S."/>
            <person name="Nolan M."/>
            <person name="Ohm R."/>
            <person name="Pangilinan J."/>
            <person name="Park H.-J."/>
            <person name="Ramirez L."/>
            <person name="Alfaro M."/>
            <person name="Sun H."/>
            <person name="Tritt A."/>
            <person name="Yoshinaga Y."/>
            <person name="Zwiers L.-H."/>
            <person name="Turgeon B."/>
            <person name="Goodwin S."/>
            <person name="Spatafora J."/>
            <person name="Crous P."/>
            <person name="Grigoriev I."/>
        </authorList>
    </citation>
    <scope>NUCLEOTIDE SEQUENCE</scope>
    <source>
        <strain evidence="1">CBS 269.34</strain>
    </source>
</reference>
<proteinExistence type="predicted"/>
<organism evidence="1 2">
    <name type="scientific">Lophium mytilinum</name>
    <dbReference type="NCBI Taxonomy" id="390894"/>
    <lineage>
        <taxon>Eukaryota</taxon>
        <taxon>Fungi</taxon>
        <taxon>Dikarya</taxon>
        <taxon>Ascomycota</taxon>
        <taxon>Pezizomycotina</taxon>
        <taxon>Dothideomycetes</taxon>
        <taxon>Pleosporomycetidae</taxon>
        <taxon>Mytilinidiales</taxon>
        <taxon>Mytilinidiaceae</taxon>
        <taxon>Lophium</taxon>
    </lineage>
</organism>
<accession>A0A6A6RF08</accession>
<keyword evidence="2" id="KW-1185">Reference proteome</keyword>
<protein>
    <submittedName>
        <fullName evidence="1">Uncharacterized protein</fullName>
    </submittedName>
</protein>
<sequence>MSIPRCNRTPISIMAVSQPSGSVCHLPQPAPCPRRSKGNGGRALGTAPIQALHRSAGRAGTLHTRCDLEPGRCAIIRLCYGPSPQSRLRGDRYGALSRRLQETHWSGSEAGLTRGEEMAVESRPAGCRKGVCRDDGVTWARRNSPSRVPRGLIGPRLA</sequence>